<keyword evidence="4" id="KW-0378">Hydrolase</keyword>
<feature type="domain" description="Ppx/GppA phosphatase N-terminal" evidence="6">
    <location>
        <begin position="22"/>
        <end position="304"/>
    </location>
</feature>
<dbReference type="InterPro" id="IPR003695">
    <property type="entry name" value="Ppx_GppA_N"/>
</dbReference>
<evidence type="ECO:0000256" key="1">
    <source>
        <dbReference type="ARBA" id="ARBA00007125"/>
    </source>
</evidence>
<accession>A0A0A5HUL7</accession>
<dbReference type="Pfam" id="PF21447">
    <property type="entry name" value="Ppx-GppA_III"/>
    <property type="match status" value="1"/>
</dbReference>
<protein>
    <recommendedName>
        <fullName evidence="3">Exopolyphosphatase</fullName>
        <ecNumber evidence="2">3.6.1.11</ecNumber>
    </recommendedName>
</protein>
<keyword evidence="9" id="KW-1185">Reference proteome</keyword>
<dbReference type="GO" id="GO:0004309">
    <property type="term" value="F:exopolyphosphatase activity"/>
    <property type="evidence" value="ECO:0007669"/>
    <property type="project" value="UniProtKB-EC"/>
</dbReference>
<dbReference type="PIRSF" id="PIRSF001267">
    <property type="entry name" value="Pyrophosphatase_GppA_Ppx"/>
    <property type="match status" value="1"/>
</dbReference>
<sequence length="519" mass="59987">MNEENYAIIDIGSNTVRLVIYVREKSGRFKEIENVKAVARLRNYLDDDQYLSEEGIHKLINIVRSFKEVTNTYELNQILCVATATIRQAKNQAEIANRLEAETGYKTQILSEDEEAYYGYLAVVNSTDIQNGITVDIGGGSTEVTYFENRELKYSHSFPFGALNLKQMFVKKDVPTDKEMHQMKGYLREQFSTLSWLKGHRVPLIGIGGSARNMIQVDQALKSYPLAGLHQYRIYENDIAFIKNYLMTLSFKKLQKVEGLTKDRADIILPAIEVFQSLYEHMDATSFILSRKGLRDGVFYEQITSNFGIAMFPNVREESFNELAVDFNIDYKHVHQVTTIATQIFNELRHHGVGYVMKSDYELLKRGAFVFNLGEYIDSESSSQHTFYLLANRTIDGLLHPERLKVALVASYKSKQTFKQYVDPFKHWFVKEEKKKLCVIGALLKLAYCFDSTRRNIVKDIHVCMRDDELIIDAFCDQEWMPEEYQVEKQKKHLEKALHMAVTVRFHYSNDSGATSLKQ</sequence>
<dbReference type="CDD" id="cd24052">
    <property type="entry name" value="ASKHA_NBD_HpPPX-GppA-like"/>
    <property type="match status" value="1"/>
</dbReference>
<dbReference type="GO" id="GO:0006357">
    <property type="term" value="P:regulation of transcription by RNA polymerase II"/>
    <property type="evidence" value="ECO:0007669"/>
    <property type="project" value="TreeGrafter"/>
</dbReference>
<dbReference type="InterPro" id="IPR030673">
    <property type="entry name" value="PyroPPase_GppA_Ppx"/>
</dbReference>
<evidence type="ECO:0000313" key="8">
    <source>
        <dbReference type="EMBL" id="KGX87332.1"/>
    </source>
</evidence>
<dbReference type="PANTHER" id="PTHR30005">
    <property type="entry name" value="EXOPOLYPHOSPHATASE"/>
    <property type="match status" value="1"/>
</dbReference>
<evidence type="ECO:0000256" key="5">
    <source>
        <dbReference type="ARBA" id="ARBA00047607"/>
    </source>
</evidence>
<feature type="domain" description="Ppx/GppA phosphatase C-terminal" evidence="7">
    <location>
        <begin position="315"/>
        <end position="482"/>
    </location>
</feature>
<proteinExistence type="inferred from homology"/>
<dbReference type="eggNOG" id="COG0248">
    <property type="taxonomic scope" value="Bacteria"/>
</dbReference>
<dbReference type="InterPro" id="IPR050273">
    <property type="entry name" value="GppA/Ppx_hydrolase"/>
</dbReference>
<dbReference type="EMBL" id="AVPG01000007">
    <property type="protein sequence ID" value="KGX87332.1"/>
    <property type="molecule type" value="Genomic_DNA"/>
</dbReference>
<dbReference type="AlphaFoldDB" id="A0A0A5HUL7"/>
<dbReference type="EC" id="3.6.1.11" evidence="2"/>
<dbReference type="Gene3D" id="3.30.420.150">
    <property type="entry name" value="Exopolyphosphatase. Domain 2"/>
    <property type="match status" value="1"/>
</dbReference>
<dbReference type="InterPro" id="IPR022371">
    <property type="entry name" value="Exopolyphosphatase"/>
</dbReference>
<dbReference type="SUPFAM" id="SSF53067">
    <property type="entry name" value="Actin-like ATPase domain"/>
    <property type="match status" value="2"/>
</dbReference>
<evidence type="ECO:0000259" key="6">
    <source>
        <dbReference type="Pfam" id="PF02541"/>
    </source>
</evidence>
<comment type="similarity">
    <text evidence="1">Belongs to the GppA/Ppx family.</text>
</comment>
<reference evidence="8 9" key="1">
    <citation type="submission" date="2013-08" db="EMBL/GenBank/DDBJ databases">
        <authorList>
            <person name="Huang J."/>
            <person name="Wang G."/>
        </authorList>
    </citation>
    <scope>NUCLEOTIDE SEQUENCE [LARGE SCALE GENOMIC DNA]</scope>
    <source>
        <strain evidence="8 9">JSM 072002</strain>
    </source>
</reference>
<comment type="caution">
    <text evidence="8">The sequence shown here is derived from an EMBL/GenBank/DDBJ whole genome shotgun (WGS) entry which is preliminary data.</text>
</comment>
<dbReference type="InterPro" id="IPR048950">
    <property type="entry name" value="Ppx_GppA_C"/>
</dbReference>
<gene>
    <name evidence="8" type="ORF">N784_15600</name>
</gene>
<dbReference type="NCBIfam" id="TIGR03706">
    <property type="entry name" value="exo_poly_only"/>
    <property type="match status" value="1"/>
</dbReference>
<dbReference type="Gene3D" id="3.30.420.40">
    <property type="match status" value="1"/>
</dbReference>
<dbReference type="Proteomes" id="UP000030401">
    <property type="component" value="Unassembled WGS sequence"/>
</dbReference>
<dbReference type="SUPFAM" id="SSF109604">
    <property type="entry name" value="HD-domain/PDEase-like"/>
    <property type="match status" value="1"/>
</dbReference>
<dbReference type="InterPro" id="IPR043129">
    <property type="entry name" value="ATPase_NBD"/>
</dbReference>
<name>A0A0A5HUL7_9BACI</name>
<dbReference type="GO" id="GO:0006793">
    <property type="term" value="P:phosphorus metabolic process"/>
    <property type="evidence" value="ECO:0007669"/>
    <property type="project" value="InterPro"/>
</dbReference>
<dbReference type="RefSeq" id="WP_232305982.1">
    <property type="nucleotide sequence ID" value="NZ_AVPG01000007.1"/>
</dbReference>
<dbReference type="PANTHER" id="PTHR30005:SF0">
    <property type="entry name" value="RETROGRADE REGULATION PROTEIN 2"/>
    <property type="match status" value="1"/>
</dbReference>
<evidence type="ECO:0000256" key="4">
    <source>
        <dbReference type="ARBA" id="ARBA00022801"/>
    </source>
</evidence>
<evidence type="ECO:0000256" key="3">
    <source>
        <dbReference type="ARBA" id="ARBA00020416"/>
    </source>
</evidence>
<dbReference type="Gene3D" id="1.10.3210.10">
    <property type="entry name" value="Hypothetical protein af1432"/>
    <property type="match status" value="1"/>
</dbReference>
<organism evidence="8 9">
    <name type="scientific">Pontibacillus litoralis JSM 072002</name>
    <dbReference type="NCBI Taxonomy" id="1385512"/>
    <lineage>
        <taxon>Bacteria</taxon>
        <taxon>Bacillati</taxon>
        <taxon>Bacillota</taxon>
        <taxon>Bacilli</taxon>
        <taxon>Bacillales</taxon>
        <taxon>Bacillaceae</taxon>
        <taxon>Pontibacillus</taxon>
    </lineage>
</organism>
<evidence type="ECO:0000256" key="2">
    <source>
        <dbReference type="ARBA" id="ARBA00012451"/>
    </source>
</evidence>
<dbReference type="Pfam" id="PF02541">
    <property type="entry name" value="Ppx-GppA"/>
    <property type="match status" value="1"/>
</dbReference>
<dbReference type="STRING" id="1385512.N784_15600"/>
<evidence type="ECO:0000313" key="9">
    <source>
        <dbReference type="Proteomes" id="UP000030401"/>
    </source>
</evidence>
<evidence type="ECO:0000259" key="7">
    <source>
        <dbReference type="Pfam" id="PF21447"/>
    </source>
</evidence>
<comment type="catalytic activity">
    <reaction evidence="5">
        <text>[phosphate](n) + H2O = [phosphate](n-1) + phosphate + H(+)</text>
        <dbReference type="Rhea" id="RHEA:21528"/>
        <dbReference type="Rhea" id="RHEA-COMP:9859"/>
        <dbReference type="Rhea" id="RHEA-COMP:14279"/>
        <dbReference type="ChEBI" id="CHEBI:15377"/>
        <dbReference type="ChEBI" id="CHEBI:15378"/>
        <dbReference type="ChEBI" id="CHEBI:16838"/>
        <dbReference type="ChEBI" id="CHEBI:43474"/>
        <dbReference type="EC" id="3.6.1.11"/>
    </reaction>
</comment>